<dbReference type="Proteomes" id="UP001160130">
    <property type="component" value="Unassembled WGS sequence"/>
</dbReference>
<evidence type="ECO:0000313" key="4">
    <source>
        <dbReference type="Proteomes" id="UP001160130"/>
    </source>
</evidence>
<dbReference type="SUPFAM" id="SSF53850">
    <property type="entry name" value="Periplasmic binding protein-like II"/>
    <property type="match status" value="1"/>
</dbReference>
<evidence type="ECO:0000256" key="1">
    <source>
        <dbReference type="SAM" id="MobiDB-lite"/>
    </source>
</evidence>
<evidence type="ECO:0000259" key="2">
    <source>
        <dbReference type="Pfam" id="PF03466"/>
    </source>
</evidence>
<feature type="compositionally biased region" description="Basic and acidic residues" evidence="1">
    <location>
        <begin position="164"/>
        <end position="174"/>
    </location>
</feature>
<protein>
    <submittedName>
        <fullName evidence="3">DNA-binding transcriptional LysR family regulator</fullName>
    </submittedName>
</protein>
<evidence type="ECO:0000313" key="3">
    <source>
        <dbReference type="EMBL" id="MDH6199280.1"/>
    </source>
</evidence>
<dbReference type="Gene3D" id="3.40.190.10">
    <property type="entry name" value="Periplasmic binding protein-like II"/>
    <property type="match status" value="2"/>
</dbReference>
<reference evidence="3 4" key="1">
    <citation type="submission" date="2023-04" db="EMBL/GenBank/DDBJ databases">
        <title>Forest soil microbial communities from Buena Vista Peninsula, Colon Province, Panama.</title>
        <authorList>
            <person name="Bouskill N."/>
        </authorList>
    </citation>
    <scope>NUCLEOTIDE SEQUENCE [LARGE SCALE GENOMIC DNA]</scope>
    <source>
        <strain evidence="3 4">AC80</strain>
    </source>
</reference>
<dbReference type="PANTHER" id="PTHR30419">
    <property type="entry name" value="HTH-TYPE TRANSCRIPTIONAL REGULATOR YBHD"/>
    <property type="match status" value="1"/>
</dbReference>
<gene>
    <name evidence="3" type="ORF">M2272_005949</name>
</gene>
<proteinExistence type="predicted"/>
<accession>A0ABT6LBB1</accession>
<feature type="region of interest" description="Disordered" evidence="1">
    <location>
        <begin position="119"/>
        <end position="180"/>
    </location>
</feature>
<dbReference type="InterPro" id="IPR005119">
    <property type="entry name" value="LysR_subst-bd"/>
</dbReference>
<feature type="domain" description="LysR substrate-binding" evidence="2">
    <location>
        <begin position="6"/>
        <end position="147"/>
    </location>
</feature>
<dbReference type="Pfam" id="PF03466">
    <property type="entry name" value="LysR_substrate"/>
    <property type="match status" value="1"/>
</dbReference>
<keyword evidence="4" id="KW-1185">Reference proteome</keyword>
<name>A0ABT6LBB1_9MYCO</name>
<dbReference type="EMBL" id="JARXVE010000017">
    <property type="protein sequence ID" value="MDH6199280.1"/>
    <property type="molecule type" value="Genomic_DNA"/>
</dbReference>
<feature type="compositionally biased region" description="Basic residues" evidence="1">
    <location>
        <begin position="119"/>
        <end position="141"/>
    </location>
</feature>
<sequence>MHEFGGELTGTVDLGALISFGTLDVPTVLGDFHRDYPNVQIRLRQSQTGSMAYLSEIADGSLDLALVSAPHRFPARVHMELLSQEPMVFVCRPDHRLAARDHVAITELTEEALIPRSRRRHRLSDLRRGRHRRNGRKRRTPTRGNSTGTRHRDHRSATTTSTDHTLRSASDRAIHQTPDQ</sequence>
<dbReference type="GO" id="GO:0003677">
    <property type="term" value="F:DNA binding"/>
    <property type="evidence" value="ECO:0007669"/>
    <property type="project" value="UniProtKB-KW"/>
</dbReference>
<dbReference type="InterPro" id="IPR050950">
    <property type="entry name" value="HTH-type_LysR_regulators"/>
</dbReference>
<comment type="caution">
    <text evidence="3">The sequence shown here is derived from an EMBL/GenBank/DDBJ whole genome shotgun (WGS) entry which is preliminary data.</text>
</comment>
<organism evidence="3 4">
    <name type="scientific">Mycolicibacterium frederiksbergense</name>
    <dbReference type="NCBI Taxonomy" id="117567"/>
    <lineage>
        <taxon>Bacteria</taxon>
        <taxon>Bacillati</taxon>
        <taxon>Actinomycetota</taxon>
        <taxon>Actinomycetes</taxon>
        <taxon>Mycobacteriales</taxon>
        <taxon>Mycobacteriaceae</taxon>
        <taxon>Mycolicibacterium</taxon>
    </lineage>
</organism>
<keyword evidence="3" id="KW-0238">DNA-binding</keyword>